<keyword evidence="1" id="KW-0472">Membrane</keyword>
<feature type="transmembrane region" description="Helical" evidence="1">
    <location>
        <begin position="84"/>
        <end position="106"/>
    </location>
</feature>
<feature type="transmembrane region" description="Helical" evidence="1">
    <location>
        <begin position="52"/>
        <end position="72"/>
    </location>
</feature>
<dbReference type="Pfam" id="PF14325">
    <property type="entry name" value="DUF4383"/>
    <property type="match status" value="1"/>
</dbReference>
<dbReference type="RefSeq" id="WP_092850093.1">
    <property type="nucleotide sequence ID" value="NZ_FOPY01000022.1"/>
</dbReference>
<reference evidence="2 3" key="1">
    <citation type="submission" date="2016-10" db="EMBL/GenBank/DDBJ databases">
        <authorList>
            <person name="de Groot N.N."/>
        </authorList>
    </citation>
    <scope>NUCLEOTIDE SEQUENCE [LARGE SCALE GENOMIC DNA]</scope>
    <source>
        <strain evidence="2 3">CGMCC 1.6848</strain>
    </source>
</reference>
<evidence type="ECO:0000256" key="1">
    <source>
        <dbReference type="SAM" id="Phobius"/>
    </source>
</evidence>
<keyword evidence="3" id="KW-1185">Reference proteome</keyword>
<keyword evidence="1" id="KW-1133">Transmembrane helix</keyword>
<evidence type="ECO:0000313" key="3">
    <source>
        <dbReference type="Proteomes" id="UP000199040"/>
    </source>
</evidence>
<evidence type="ECO:0000313" key="2">
    <source>
        <dbReference type="EMBL" id="SFI15595.1"/>
    </source>
</evidence>
<proteinExistence type="predicted"/>
<feature type="transmembrane region" description="Helical" evidence="1">
    <location>
        <begin position="112"/>
        <end position="131"/>
    </location>
</feature>
<accession>A0A1I3FWM9</accession>
<keyword evidence="1" id="KW-0812">Transmembrane</keyword>
<gene>
    <name evidence="2" type="ORF">SAMN04487959_12216</name>
</gene>
<sequence>MVKKFALIFGIVYVLVGIMGFIPGLVTPPEAPEALPADTGHGQLLGIFPVNLWHNLVHLAIGVWGIIAAKSFGAAVSYARANTVIFGALTILGLFPVTNVLFGLAPIYGNDIWLHLLNTLVAGYFGFGPPARQKAEPMHHRPQ</sequence>
<dbReference type="EMBL" id="FOPY01000022">
    <property type="protein sequence ID" value="SFI15595.1"/>
    <property type="molecule type" value="Genomic_DNA"/>
</dbReference>
<evidence type="ECO:0008006" key="4">
    <source>
        <dbReference type="Google" id="ProtNLM"/>
    </source>
</evidence>
<organism evidence="2 3">
    <name type="scientific">Modicisalibacter xianhensis</name>
    <dbReference type="NCBI Taxonomy" id="442341"/>
    <lineage>
        <taxon>Bacteria</taxon>
        <taxon>Pseudomonadati</taxon>
        <taxon>Pseudomonadota</taxon>
        <taxon>Gammaproteobacteria</taxon>
        <taxon>Oceanospirillales</taxon>
        <taxon>Halomonadaceae</taxon>
        <taxon>Modicisalibacter</taxon>
    </lineage>
</organism>
<dbReference type="Proteomes" id="UP000199040">
    <property type="component" value="Unassembled WGS sequence"/>
</dbReference>
<dbReference type="AlphaFoldDB" id="A0A1I3FWM9"/>
<dbReference type="STRING" id="442341.SAMN04487959_12216"/>
<protein>
    <recommendedName>
        <fullName evidence="4">DUF4383 domain-containing protein</fullName>
    </recommendedName>
</protein>
<name>A0A1I3FWM9_9GAMM</name>
<feature type="transmembrane region" description="Helical" evidence="1">
    <location>
        <begin position="7"/>
        <end position="26"/>
    </location>
</feature>